<evidence type="ECO:0000313" key="1">
    <source>
        <dbReference type="EMBL" id="SFD86762.1"/>
    </source>
</evidence>
<dbReference type="EMBL" id="FOMR01000005">
    <property type="protein sequence ID" value="SFD86762.1"/>
    <property type="molecule type" value="Genomic_DNA"/>
</dbReference>
<gene>
    <name evidence="1" type="ORF">SAMN05216238_10534</name>
</gene>
<keyword evidence="2" id="KW-1185">Reference proteome</keyword>
<sequence>MDQDEEKLLLSDNPFAYAVLAGLYMIKSRKNASKRYQYKRRLMELLVKDQKVDARGYAGVLLYFIDYLLEVPTDMKEALQEEIEPMIEEEGIPMGETEFPDSPTLKPIYDKIRKEGKKETTKEIALAMLRKNFADEDILDVTGITEKELNDIKSEL</sequence>
<name>A0A1I1VUS8_9BACI</name>
<evidence type="ECO:0000313" key="2">
    <source>
        <dbReference type="Proteomes" id="UP000199474"/>
    </source>
</evidence>
<proteinExistence type="predicted"/>
<dbReference type="Proteomes" id="UP000199474">
    <property type="component" value="Unassembled WGS sequence"/>
</dbReference>
<dbReference type="RefSeq" id="WP_090084081.1">
    <property type="nucleotide sequence ID" value="NZ_FOMR01000005.1"/>
</dbReference>
<accession>A0A1I1VUS8</accession>
<organism evidence="1 2">
    <name type="scientific">Lentibacillus persicus</name>
    <dbReference type="NCBI Taxonomy" id="640948"/>
    <lineage>
        <taxon>Bacteria</taxon>
        <taxon>Bacillati</taxon>
        <taxon>Bacillota</taxon>
        <taxon>Bacilli</taxon>
        <taxon>Bacillales</taxon>
        <taxon>Bacillaceae</taxon>
        <taxon>Lentibacillus</taxon>
    </lineage>
</organism>
<protein>
    <submittedName>
        <fullName evidence="1">Uncharacterized protein</fullName>
    </submittedName>
</protein>
<dbReference type="AlphaFoldDB" id="A0A1I1VUS8"/>
<dbReference type="OrthoDB" id="2969957at2"/>
<reference evidence="2" key="1">
    <citation type="submission" date="2016-10" db="EMBL/GenBank/DDBJ databases">
        <authorList>
            <person name="Varghese N."/>
            <person name="Submissions S."/>
        </authorList>
    </citation>
    <scope>NUCLEOTIDE SEQUENCE [LARGE SCALE GENOMIC DNA]</scope>
    <source>
        <strain evidence="2">DSM 22530</strain>
    </source>
</reference>